<dbReference type="Proteomes" id="UP000606653">
    <property type="component" value="Unassembled WGS sequence"/>
</dbReference>
<reference evidence="2" key="1">
    <citation type="journal article" date="2019" name="Int. J. Syst. Evol. Microbiol.">
        <title>The Global Catalogue of Microorganisms (GCM) 10K type strain sequencing project: providing services to taxonomists for standard genome sequencing and annotation.</title>
        <authorList>
            <consortium name="The Broad Institute Genomics Platform"/>
            <consortium name="The Broad Institute Genome Sequencing Center for Infectious Disease"/>
            <person name="Wu L."/>
            <person name="Ma J."/>
        </authorList>
    </citation>
    <scope>NUCLEOTIDE SEQUENCE [LARGE SCALE GENOMIC DNA]</scope>
    <source>
        <strain evidence="2">CGMCC 1.6964</strain>
    </source>
</reference>
<comment type="caution">
    <text evidence="1">The sequence shown here is derived from an EMBL/GenBank/DDBJ whole genome shotgun (WGS) entry which is preliminary data.</text>
</comment>
<gene>
    <name evidence="1" type="ORF">GCM10010969_17250</name>
</gene>
<dbReference type="EMBL" id="BMLN01000004">
    <property type="protein sequence ID" value="GGN98308.1"/>
    <property type="molecule type" value="Genomic_DNA"/>
</dbReference>
<sequence>MMKAFTKRGGTKEKAFKLKKKPILVKGQASQQVEYYPLTFPSTFPSTFALSVIQFKNQAAAQRVGDVIGINRSEFMASPLLWNEFL</sequence>
<name>A0ABQ2L0F9_9BACL</name>
<evidence type="ECO:0000313" key="1">
    <source>
        <dbReference type="EMBL" id="GGN98308.1"/>
    </source>
</evidence>
<organism evidence="1 2">
    <name type="scientific">Saccharibacillus kuerlensis</name>
    <dbReference type="NCBI Taxonomy" id="459527"/>
    <lineage>
        <taxon>Bacteria</taxon>
        <taxon>Bacillati</taxon>
        <taxon>Bacillota</taxon>
        <taxon>Bacilli</taxon>
        <taxon>Bacillales</taxon>
        <taxon>Paenibacillaceae</taxon>
        <taxon>Saccharibacillus</taxon>
    </lineage>
</organism>
<keyword evidence="2" id="KW-1185">Reference proteome</keyword>
<evidence type="ECO:0000313" key="2">
    <source>
        <dbReference type="Proteomes" id="UP000606653"/>
    </source>
</evidence>
<proteinExistence type="predicted"/>
<protein>
    <submittedName>
        <fullName evidence="1">Uncharacterized protein</fullName>
    </submittedName>
</protein>
<accession>A0ABQ2L0F9</accession>